<dbReference type="PROSITE" id="PS51068">
    <property type="entry name" value="FPG_CAT"/>
    <property type="match status" value="1"/>
</dbReference>
<dbReference type="PROSITE" id="PS51066">
    <property type="entry name" value="ZF_FPG_2"/>
    <property type="match status" value="1"/>
</dbReference>
<dbReference type="SUPFAM" id="SSF57716">
    <property type="entry name" value="Glucocorticoid receptor-like (DNA-binding domain)"/>
    <property type="match status" value="1"/>
</dbReference>
<dbReference type="PANTHER" id="PTHR42697">
    <property type="entry name" value="ENDONUCLEASE 8"/>
    <property type="match status" value="1"/>
</dbReference>
<evidence type="ECO:0000256" key="8">
    <source>
        <dbReference type="ARBA" id="ARBA00023125"/>
    </source>
</evidence>
<keyword evidence="6" id="KW-0378">Hydrolase</keyword>
<evidence type="ECO:0000256" key="7">
    <source>
        <dbReference type="ARBA" id="ARBA00022833"/>
    </source>
</evidence>
<gene>
    <name evidence="16" type="ORF">EV380_0044</name>
</gene>
<keyword evidence="12" id="KW-0326">Glycosidase</keyword>
<dbReference type="SUPFAM" id="SSF81624">
    <property type="entry name" value="N-terminal domain of MutM-like DNA repair proteins"/>
    <property type="match status" value="1"/>
</dbReference>
<evidence type="ECO:0000256" key="2">
    <source>
        <dbReference type="ARBA" id="ARBA00012720"/>
    </source>
</evidence>
<organism evidence="16 17">
    <name type="scientific">Zhihengliuella halotolerans</name>
    <dbReference type="NCBI Taxonomy" id="370736"/>
    <lineage>
        <taxon>Bacteria</taxon>
        <taxon>Bacillati</taxon>
        <taxon>Actinomycetota</taxon>
        <taxon>Actinomycetes</taxon>
        <taxon>Micrococcales</taxon>
        <taxon>Micrococcaceae</taxon>
        <taxon>Zhihengliuella</taxon>
    </lineage>
</organism>
<dbReference type="GO" id="GO:0008270">
    <property type="term" value="F:zinc ion binding"/>
    <property type="evidence" value="ECO:0007669"/>
    <property type="project" value="UniProtKB-KW"/>
</dbReference>
<evidence type="ECO:0000259" key="14">
    <source>
        <dbReference type="PROSITE" id="PS51066"/>
    </source>
</evidence>
<evidence type="ECO:0000256" key="4">
    <source>
        <dbReference type="ARBA" id="ARBA00022763"/>
    </source>
</evidence>
<evidence type="ECO:0000256" key="9">
    <source>
        <dbReference type="ARBA" id="ARBA00023204"/>
    </source>
</evidence>
<keyword evidence="7" id="KW-0862">Zinc</keyword>
<dbReference type="Proteomes" id="UP000292685">
    <property type="component" value="Unassembled WGS sequence"/>
</dbReference>
<dbReference type="InterPro" id="IPR000214">
    <property type="entry name" value="Znf_DNA_glyclase/AP_lyase"/>
</dbReference>
<evidence type="ECO:0000256" key="11">
    <source>
        <dbReference type="ARBA" id="ARBA00023268"/>
    </source>
</evidence>
<keyword evidence="5 13" id="KW-0863">Zinc-finger</keyword>
<dbReference type="SMART" id="SM00898">
    <property type="entry name" value="Fapy_DNA_glyco"/>
    <property type="match status" value="1"/>
</dbReference>
<dbReference type="InterPro" id="IPR010979">
    <property type="entry name" value="Ribosomal_uS13-like_H2TH"/>
</dbReference>
<dbReference type="SUPFAM" id="SSF46946">
    <property type="entry name" value="S13-like H2TH domain"/>
    <property type="match status" value="1"/>
</dbReference>
<keyword evidence="10" id="KW-0456">Lyase</keyword>
<evidence type="ECO:0000256" key="12">
    <source>
        <dbReference type="ARBA" id="ARBA00023295"/>
    </source>
</evidence>
<dbReference type="Pfam" id="PF01149">
    <property type="entry name" value="Fapy_DNA_glyco"/>
    <property type="match status" value="1"/>
</dbReference>
<reference evidence="16 17" key="1">
    <citation type="submission" date="2019-02" db="EMBL/GenBank/DDBJ databases">
        <title>Sequencing the genomes of 1000 actinobacteria strains.</title>
        <authorList>
            <person name="Klenk H.-P."/>
        </authorList>
    </citation>
    <scope>NUCLEOTIDE SEQUENCE [LARGE SCALE GENOMIC DNA]</scope>
    <source>
        <strain evidence="16 17">DSM 17364</strain>
    </source>
</reference>
<evidence type="ECO:0000256" key="1">
    <source>
        <dbReference type="ARBA" id="ARBA00009409"/>
    </source>
</evidence>
<protein>
    <recommendedName>
        <fullName evidence="2">DNA-(apurinic or apyrimidinic site) lyase</fullName>
        <ecNumber evidence="2">4.2.99.18</ecNumber>
    </recommendedName>
</protein>
<keyword evidence="9" id="KW-0234">DNA repair</keyword>
<dbReference type="Pfam" id="PF06831">
    <property type="entry name" value="H2TH"/>
    <property type="match status" value="1"/>
</dbReference>
<feature type="domain" description="FPG-type" evidence="14">
    <location>
        <begin position="219"/>
        <end position="259"/>
    </location>
</feature>
<sequence>MPEGDTVFRTARMLDATLTGHQLTKSDFRVPQCATLDLTGYPVESVASRGKHLLIRVADLTVHTHLMMDGRWDVYAPGERWRTPAHKVRCVLANDSFEAIGVDLGLLRVFPTRLEHKAVGHLGPDPLGHAWDPEEVRERMLMRPDLPIGLSLMDQRNLTGIGNIYRSETLFITKVHPLMPVGAVPDLARIIERCFLLLHANKDRNRRKTTPTELTDPYWVYQRTGRPCYLCHTPIEQMPLGPPEKDQERLAFFCPTCQPVPYREQTEPAAATAV</sequence>
<dbReference type="GO" id="GO:0140078">
    <property type="term" value="F:class I DNA-(apurinic or apyrimidinic site) endonuclease activity"/>
    <property type="evidence" value="ECO:0007669"/>
    <property type="project" value="UniProtKB-EC"/>
</dbReference>
<evidence type="ECO:0000313" key="16">
    <source>
        <dbReference type="EMBL" id="RZU60514.1"/>
    </source>
</evidence>
<dbReference type="OrthoDB" id="9800855at2"/>
<name>A0A4Q8A9B1_9MICC</name>
<feature type="domain" description="Formamidopyrimidine-DNA glycosylase catalytic" evidence="15">
    <location>
        <begin position="2"/>
        <end position="159"/>
    </location>
</feature>
<dbReference type="Gene3D" id="1.10.8.50">
    <property type="match status" value="1"/>
</dbReference>
<comment type="similarity">
    <text evidence="1">Belongs to the FPG family.</text>
</comment>
<dbReference type="EMBL" id="SHLA01000001">
    <property type="protein sequence ID" value="RZU60514.1"/>
    <property type="molecule type" value="Genomic_DNA"/>
</dbReference>
<dbReference type="InterPro" id="IPR035937">
    <property type="entry name" value="FPG_N"/>
</dbReference>
<evidence type="ECO:0000256" key="10">
    <source>
        <dbReference type="ARBA" id="ARBA00023239"/>
    </source>
</evidence>
<keyword evidence="16" id="KW-0540">Nuclease</keyword>
<dbReference type="PANTHER" id="PTHR42697:SF1">
    <property type="entry name" value="ENDONUCLEASE 8"/>
    <property type="match status" value="1"/>
</dbReference>
<dbReference type="RefSeq" id="WP_130448530.1">
    <property type="nucleotide sequence ID" value="NZ_SHLA01000001.1"/>
</dbReference>
<dbReference type="InterPro" id="IPR015886">
    <property type="entry name" value="H2TH_FPG"/>
</dbReference>
<keyword evidence="8" id="KW-0238">DNA-binding</keyword>
<dbReference type="InterPro" id="IPR044090">
    <property type="entry name" value="Nei2_N"/>
</dbReference>
<evidence type="ECO:0000259" key="15">
    <source>
        <dbReference type="PROSITE" id="PS51068"/>
    </source>
</evidence>
<dbReference type="SMART" id="SM01232">
    <property type="entry name" value="H2TH"/>
    <property type="match status" value="1"/>
</dbReference>
<evidence type="ECO:0000256" key="6">
    <source>
        <dbReference type="ARBA" id="ARBA00022801"/>
    </source>
</evidence>
<keyword evidence="3" id="KW-0479">Metal-binding</keyword>
<keyword evidence="17" id="KW-1185">Reference proteome</keyword>
<dbReference type="InterPro" id="IPR012319">
    <property type="entry name" value="FPG_cat"/>
</dbReference>
<proteinExistence type="inferred from homology"/>
<keyword evidence="11" id="KW-0511">Multifunctional enzyme</keyword>
<evidence type="ECO:0000313" key="17">
    <source>
        <dbReference type="Proteomes" id="UP000292685"/>
    </source>
</evidence>
<evidence type="ECO:0000256" key="3">
    <source>
        <dbReference type="ARBA" id="ARBA00022723"/>
    </source>
</evidence>
<dbReference type="EC" id="4.2.99.18" evidence="2"/>
<dbReference type="Gene3D" id="3.20.190.10">
    <property type="entry name" value="MutM-like, N-terminal"/>
    <property type="match status" value="1"/>
</dbReference>
<keyword evidence="16" id="KW-0255">Endonuclease</keyword>
<evidence type="ECO:0000256" key="13">
    <source>
        <dbReference type="PROSITE-ProRule" id="PRU00391"/>
    </source>
</evidence>
<comment type="caution">
    <text evidence="16">The sequence shown here is derived from an EMBL/GenBank/DDBJ whole genome shotgun (WGS) entry which is preliminary data.</text>
</comment>
<evidence type="ECO:0000256" key="5">
    <source>
        <dbReference type="ARBA" id="ARBA00022771"/>
    </source>
</evidence>
<dbReference type="AlphaFoldDB" id="A0A4Q8A9B1"/>
<dbReference type="GO" id="GO:0006284">
    <property type="term" value="P:base-excision repair"/>
    <property type="evidence" value="ECO:0007669"/>
    <property type="project" value="InterPro"/>
</dbReference>
<dbReference type="GO" id="GO:0003684">
    <property type="term" value="F:damaged DNA binding"/>
    <property type="evidence" value="ECO:0007669"/>
    <property type="project" value="InterPro"/>
</dbReference>
<dbReference type="GO" id="GO:0000703">
    <property type="term" value="F:oxidized pyrimidine nucleobase lesion DNA N-glycosylase activity"/>
    <property type="evidence" value="ECO:0007669"/>
    <property type="project" value="TreeGrafter"/>
</dbReference>
<keyword evidence="4" id="KW-0227">DNA damage</keyword>
<dbReference type="CDD" id="cd08971">
    <property type="entry name" value="AcNei2_N"/>
    <property type="match status" value="1"/>
</dbReference>
<accession>A0A4Q8A9B1</accession>